<keyword evidence="2" id="KW-1185">Reference proteome</keyword>
<comment type="caution">
    <text evidence="1">The sequence shown here is derived from an EMBL/GenBank/DDBJ whole genome shotgun (WGS) entry which is preliminary data.</text>
</comment>
<protein>
    <submittedName>
        <fullName evidence="1">Uncharacterized protein</fullName>
    </submittedName>
</protein>
<proteinExistence type="predicted"/>
<dbReference type="Proteomes" id="UP001179952">
    <property type="component" value="Unassembled WGS sequence"/>
</dbReference>
<reference evidence="1" key="1">
    <citation type="journal article" date="2023" name="Nat. Commun.">
        <title>Diploid and tetraploid genomes of Acorus and the evolution of monocots.</title>
        <authorList>
            <person name="Ma L."/>
            <person name="Liu K.W."/>
            <person name="Li Z."/>
            <person name="Hsiao Y.Y."/>
            <person name="Qi Y."/>
            <person name="Fu T."/>
            <person name="Tang G.D."/>
            <person name="Zhang D."/>
            <person name="Sun W.H."/>
            <person name="Liu D.K."/>
            <person name="Li Y."/>
            <person name="Chen G.Z."/>
            <person name="Liu X.D."/>
            <person name="Liao X.Y."/>
            <person name="Jiang Y.T."/>
            <person name="Yu X."/>
            <person name="Hao Y."/>
            <person name="Huang J."/>
            <person name="Zhao X.W."/>
            <person name="Ke S."/>
            <person name="Chen Y.Y."/>
            <person name="Wu W.L."/>
            <person name="Hsu J.L."/>
            <person name="Lin Y.F."/>
            <person name="Huang M.D."/>
            <person name="Li C.Y."/>
            <person name="Huang L."/>
            <person name="Wang Z.W."/>
            <person name="Zhao X."/>
            <person name="Zhong W.Y."/>
            <person name="Peng D.H."/>
            <person name="Ahmad S."/>
            <person name="Lan S."/>
            <person name="Zhang J.S."/>
            <person name="Tsai W.C."/>
            <person name="Van de Peer Y."/>
            <person name="Liu Z.J."/>
        </authorList>
    </citation>
    <scope>NUCLEOTIDE SEQUENCE</scope>
    <source>
        <strain evidence="1">SCP</strain>
    </source>
</reference>
<organism evidence="1 2">
    <name type="scientific">Acorus gramineus</name>
    <name type="common">Dwarf sweet flag</name>
    <dbReference type="NCBI Taxonomy" id="55184"/>
    <lineage>
        <taxon>Eukaryota</taxon>
        <taxon>Viridiplantae</taxon>
        <taxon>Streptophyta</taxon>
        <taxon>Embryophyta</taxon>
        <taxon>Tracheophyta</taxon>
        <taxon>Spermatophyta</taxon>
        <taxon>Magnoliopsida</taxon>
        <taxon>Liliopsida</taxon>
        <taxon>Acoraceae</taxon>
        <taxon>Acorus</taxon>
    </lineage>
</organism>
<dbReference type="EMBL" id="JAUJYN010000007">
    <property type="protein sequence ID" value="KAK1267764.1"/>
    <property type="molecule type" value="Genomic_DNA"/>
</dbReference>
<evidence type="ECO:0000313" key="1">
    <source>
        <dbReference type="EMBL" id="KAK1267764.1"/>
    </source>
</evidence>
<sequence length="71" mass="8453">MNPRSYSSILPHESKLYSLMNHGYIEGTSDMVVWRLQARYPFTVRSCYDWWRQEQPRFEATAPKAPKIWGS</sequence>
<accession>A0AAV9ATT1</accession>
<evidence type="ECO:0000313" key="2">
    <source>
        <dbReference type="Proteomes" id="UP001179952"/>
    </source>
</evidence>
<dbReference type="AlphaFoldDB" id="A0AAV9ATT1"/>
<gene>
    <name evidence="1" type="ORF">QJS04_geneDACA016360</name>
</gene>
<name>A0AAV9ATT1_ACOGR</name>
<reference evidence="1" key="2">
    <citation type="submission" date="2023-06" db="EMBL/GenBank/DDBJ databases">
        <authorList>
            <person name="Ma L."/>
            <person name="Liu K.-W."/>
            <person name="Li Z."/>
            <person name="Hsiao Y.-Y."/>
            <person name="Qi Y."/>
            <person name="Fu T."/>
            <person name="Tang G."/>
            <person name="Zhang D."/>
            <person name="Sun W.-H."/>
            <person name="Liu D.-K."/>
            <person name="Li Y."/>
            <person name="Chen G.-Z."/>
            <person name="Liu X.-D."/>
            <person name="Liao X.-Y."/>
            <person name="Jiang Y.-T."/>
            <person name="Yu X."/>
            <person name="Hao Y."/>
            <person name="Huang J."/>
            <person name="Zhao X.-W."/>
            <person name="Ke S."/>
            <person name="Chen Y.-Y."/>
            <person name="Wu W.-L."/>
            <person name="Hsu J.-L."/>
            <person name="Lin Y.-F."/>
            <person name="Huang M.-D."/>
            <person name="Li C.-Y."/>
            <person name="Huang L."/>
            <person name="Wang Z.-W."/>
            <person name="Zhao X."/>
            <person name="Zhong W.-Y."/>
            <person name="Peng D.-H."/>
            <person name="Ahmad S."/>
            <person name="Lan S."/>
            <person name="Zhang J.-S."/>
            <person name="Tsai W.-C."/>
            <person name="Van De Peer Y."/>
            <person name="Liu Z.-J."/>
        </authorList>
    </citation>
    <scope>NUCLEOTIDE SEQUENCE</scope>
    <source>
        <strain evidence="1">SCP</strain>
        <tissue evidence="1">Leaves</tissue>
    </source>
</reference>